<evidence type="ECO:0000313" key="9">
    <source>
        <dbReference type="Proteomes" id="UP000503640"/>
    </source>
</evidence>
<proteinExistence type="inferred from homology"/>
<gene>
    <name evidence="8" type="ORF">AMYX_18910</name>
</gene>
<dbReference type="InterPro" id="IPR051310">
    <property type="entry name" value="MCP_chemotaxis"/>
</dbReference>
<feature type="compositionally biased region" description="Polar residues" evidence="4">
    <location>
        <begin position="464"/>
        <end position="474"/>
    </location>
</feature>
<dbReference type="InterPro" id="IPR004090">
    <property type="entry name" value="Chemotax_Me-accpt_rcpt"/>
</dbReference>
<comment type="caution">
    <text evidence="8">The sequence shown here is derived from an EMBL/GenBank/DDBJ whole genome shotgun (WGS) entry which is preliminary data.</text>
</comment>
<dbReference type="Gene3D" id="1.10.287.950">
    <property type="entry name" value="Methyl-accepting chemotaxis protein"/>
    <property type="match status" value="1"/>
</dbReference>
<keyword evidence="3" id="KW-0807">Transducer</keyword>
<dbReference type="GO" id="GO:0005886">
    <property type="term" value="C:plasma membrane"/>
    <property type="evidence" value="ECO:0007669"/>
    <property type="project" value="TreeGrafter"/>
</dbReference>
<feature type="compositionally biased region" description="Low complexity" evidence="4">
    <location>
        <begin position="673"/>
        <end position="686"/>
    </location>
</feature>
<dbReference type="SMART" id="SM00283">
    <property type="entry name" value="MA"/>
    <property type="match status" value="1"/>
</dbReference>
<feature type="region of interest" description="Disordered" evidence="4">
    <location>
        <begin position="673"/>
        <end position="705"/>
    </location>
</feature>
<accession>A0A7I9VLZ2</accession>
<feature type="domain" description="HAMP" evidence="7">
    <location>
        <begin position="228"/>
        <end position="280"/>
    </location>
</feature>
<dbReference type="Gene3D" id="1.20.120.1530">
    <property type="match status" value="2"/>
</dbReference>
<evidence type="ECO:0000256" key="3">
    <source>
        <dbReference type="PROSITE-ProRule" id="PRU00284"/>
    </source>
</evidence>
<keyword evidence="5" id="KW-0472">Membrane</keyword>
<keyword evidence="5" id="KW-1133">Transmembrane helix</keyword>
<comment type="similarity">
    <text evidence="2">Belongs to the methyl-accepting chemotaxis (MCP) protein family.</text>
</comment>
<evidence type="ECO:0000256" key="1">
    <source>
        <dbReference type="ARBA" id="ARBA00022500"/>
    </source>
</evidence>
<dbReference type="PROSITE" id="PS50885">
    <property type="entry name" value="HAMP"/>
    <property type="match status" value="3"/>
</dbReference>
<keyword evidence="5" id="KW-0812">Transmembrane</keyword>
<dbReference type="EMBL" id="BJTG01000004">
    <property type="protein sequence ID" value="GEJ57150.1"/>
    <property type="molecule type" value="Genomic_DNA"/>
</dbReference>
<feature type="compositionally biased region" description="Basic and acidic residues" evidence="4">
    <location>
        <begin position="695"/>
        <end position="705"/>
    </location>
</feature>
<dbReference type="GO" id="GO:0004888">
    <property type="term" value="F:transmembrane signaling receptor activity"/>
    <property type="evidence" value="ECO:0007669"/>
    <property type="project" value="InterPro"/>
</dbReference>
<evidence type="ECO:0000256" key="4">
    <source>
        <dbReference type="SAM" id="MobiDB-lite"/>
    </source>
</evidence>
<dbReference type="PROSITE" id="PS50111">
    <property type="entry name" value="CHEMOTAXIS_TRANSDUC_2"/>
    <property type="match status" value="1"/>
</dbReference>
<protein>
    <recommendedName>
        <fullName evidence="10">Methyl-accepting chemotaxis sensory transducer</fullName>
    </recommendedName>
</protein>
<dbReference type="Pfam" id="PF18947">
    <property type="entry name" value="HAMP_2"/>
    <property type="match status" value="2"/>
</dbReference>
<evidence type="ECO:0000313" key="8">
    <source>
        <dbReference type="EMBL" id="GEJ57150.1"/>
    </source>
</evidence>
<keyword evidence="9" id="KW-1185">Reference proteome</keyword>
<evidence type="ECO:0000256" key="2">
    <source>
        <dbReference type="ARBA" id="ARBA00029447"/>
    </source>
</evidence>
<feature type="region of interest" description="Disordered" evidence="4">
    <location>
        <begin position="439"/>
        <end position="476"/>
    </location>
</feature>
<evidence type="ECO:0000259" key="7">
    <source>
        <dbReference type="PROSITE" id="PS50885"/>
    </source>
</evidence>
<dbReference type="AlphaFoldDB" id="A0A7I9VLZ2"/>
<feature type="domain" description="Methyl-accepting transducer" evidence="6">
    <location>
        <begin position="422"/>
        <end position="651"/>
    </location>
</feature>
<name>A0A7I9VLZ2_9BACT</name>
<organism evidence="8 9">
    <name type="scientific">Anaeromyxobacter diazotrophicus</name>
    <dbReference type="NCBI Taxonomy" id="2590199"/>
    <lineage>
        <taxon>Bacteria</taxon>
        <taxon>Pseudomonadati</taxon>
        <taxon>Myxococcota</taxon>
        <taxon>Myxococcia</taxon>
        <taxon>Myxococcales</taxon>
        <taxon>Cystobacterineae</taxon>
        <taxon>Anaeromyxobacteraceae</taxon>
        <taxon>Anaeromyxobacter</taxon>
    </lineage>
</organism>
<feature type="transmembrane region" description="Helical" evidence="5">
    <location>
        <begin position="205"/>
        <end position="227"/>
    </location>
</feature>
<dbReference type="PANTHER" id="PTHR43531:SF11">
    <property type="entry name" value="METHYL-ACCEPTING CHEMOTAXIS PROTEIN 3"/>
    <property type="match status" value="1"/>
</dbReference>
<dbReference type="SMART" id="SM00304">
    <property type="entry name" value="HAMP"/>
    <property type="match status" value="3"/>
</dbReference>
<sequence length="705" mass="73233">MLRRMKLGTKVIGGYVVTAALLGLLLAGTVVALRMLSGISVTFVEVRVPNLLSMQQIEQAETDVSRAIHALSNARFDDDYRAALHADVEKGLQRIDAEIAALQGRRKSAATAEAWSKVGPALQAWREEVRKTVEQEKARDALLASGAPADSPRVEFAQQRILGALMMHRDAYDASVELLRKAKEAVEAQVAVDGHRASAAAQGATVALCLAIAAVIALVLVIGALVAKDITRVFTLVGGHLDRIAAGDMPEPIAEVRGQDFNAVRDSLNAVVAAVQALIGDAGDLARAAVEGRFDVRADPARHRGDYAKIMAGVNDTLDALLAPIRDLAAALDRLAGGDLAARCDTGRYQHEARRILDGVNTTLAALLAPVEEATRVLSQLAERDLTARMTGAYRGDHAKMKTALNATAGSLHDALAQVARAVTEVSNAAEQIASTSQAVAGGASEQASSLEETSASLESISSMTQHSADSAQEANGLADAARAAAGEGTSAMAQMAAAMAKIRASAEGTSQIIKDINEIAFQTNLLALNAAVEAARAGEAGRGFAVVAEEVRSLALRSKEAANRTEELIRQSVNEAAAGERTSSHVSDKLGEIAGGVQKVTAVVAEIVAGAKEQAAGIEQVTRAVGQMDQVTQQNAASAEESSSAAAELSSQASELAGLIASFQLELASSPPRAAAAQAGSIPSPWLGAPPADRPTHRPEVHTS</sequence>
<dbReference type="GO" id="GO:0006935">
    <property type="term" value="P:chemotaxis"/>
    <property type="evidence" value="ECO:0007669"/>
    <property type="project" value="UniProtKB-KW"/>
</dbReference>
<dbReference type="Pfam" id="PF00015">
    <property type="entry name" value="MCPsignal"/>
    <property type="match status" value="1"/>
</dbReference>
<dbReference type="InterPro" id="IPR004089">
    <property type="entry name" value="MCPsignal_dom"/>
</dbReference>
<evidence type="ECO:0008006" key="10">
    <source>
        <dbReference type="Google" id="ProtNLM"/>
    </source>
</evidence>
<keyword evidence="1" id="KW-0145">Chemotaxis</keyword>
<dbReference type="PANTHER" id="PTHR43531">
    <property type="entry name" value="PROTEIN ICFG"/>
    <property type="match status" value="1"/>
</dbReference>
<evidence type="ECO:0000256" key="5">
    <source>
        <dbReference type="SAM" id="Phobius"/>
    </source>
</evidence>
<feature type="domain" description="HAMP" evidence="7">
    <location>
        <begin position="319"/>
        <end position="364"/>
    </location>
</feature>
<dbReference type="Proteomes" id="UP000503640">
    <property type="component" value="Unassembled WGS sequence"/>
</dbReference>
<dbReference type="PRINTS" id="PR00260">
    <property type="entry name" value="CHEMTRNSDUCR"/>
</dbReference>
<reference evidence="9" key="1">
    <citation type="journal article" date="2020" name="Appl. Environ. Microbiol.">
        <title>Diazotrophic Anaeromyxobacter Isolates from Soils.</title>
        <authorList>
            <person name="Masuda Y."/>
            <person name="Yamanaka H."/>
            <person name="Xu Z.X."/>
            <person name="Shiratori Y."/>
            <person name="Aono T."/>
            <person name="Amachi S."/>
            <person name="Senoo K."/>
            <person name="Itoh H."/>
        </authorList>
    </citation>
    <scope>NUCLEOTIDE SEQUENCE [LARGE SCALE GENOMIC DNA]</scope>
    <source>
        <strain evidence="9">R267</strain>
    </source>
</reference>
<feature type="domain" description="HAMP" evidence="7">
    <location>
        <begin position="365"/>
        <end position="417"/>
    </location>
</feature>
<dbReference type="SUPFAM" id="SSF58104">
    <property type="entry name" value="Methyl-accepting chemotaxis protein (MCP) signaling domain"/>
    <property type="match status" value="1"/>
</dbReference>
<feature type="compositionally biased region" description="Low complexity" evidence="4">
    <location>
        <begin position="444"/>
        <end position="463"/>
    </location>
</feature>
<dbReference type="RefSeq" id="WP_176064633.1">
    <property type="nucleotide sequence ID" value="NZ_BJTG01000004.1"/>
</dbReference>
<evidence type="ECO:0000259" key="6">
    <source>
        <dbReference type="PROSITE" id="PS50111"/>
    </source>
</evidence>
<dbReference type="InterPro" id="IPR003660">
    <property type="entry name" value="HAMP_dom"/>
</dbReference>
<dbReference type="GO" id="GO:0007165">
    <property type="term" value="P:signal transduction"/>
    <property type="evidence" value="ECO:0007669"/>
    <property type="project" value="UniProtKB-KW"/>
</dbReference>